<organism evidence="2 3">
    <name type="scientific">Parabacteroides chinchillae</name>
    <dbReference type="NCBI Taxonomy" id="871327"/>
    <lineage>
        <taxon>Bacteria</taxon>
        <taxon>Pseudomonadati</taxon>
        <taxon>Bacteroidota</taxon>
        <taxon>Bacteroidia</taxon>
        <taxon>Bacteroidales</taxon>
        <taxon>Tannerellaceae</taxon>
        <taxon>Parabacteroides</taxon>
    </lineage>
</organism>
<dbReference type="InterPro" id="IPR025381">
    <property type="entry name" value="DUF4296"/>
</dbReference>
<dbReference type="AlphaFoldDB" id="A0A8G2BYG9"/>
<feature type="domain" description="DUF4296" evidence="1">
    <location>
        <begin position="25"/>
        <end position="107"/>
    </location>
</feature>
<dbReference type="EMBL" id="FNVS01000019">
    <property type="protein sequence ID" value="SEG19291.1"/>
    <property type="molecule type" value="Genomic_DNA"/>
</dbReference>
<proteinExistence type="predicted"/>
<accession>A0A8G2BYG9</accession>
<dbReference type="Pfam" id="PF14129">
    <property type="entry name" value="DUF4296"/>
    <property type="match status" value="1"/>
</dbReference>
<keyword evidence="3" id="KW-1185">Reference proteome</keyword>
<evidence type="ECO:0000313" key="3">
    <source>
        <dbReference type="Proteomes" id="UP000236725"/>
    </source>
</evidence>
<name>A0A8G2BYG9_9BACT</name>
<dbReference type="Proteomes" id="UP000236725">
    <property type="component" value="Unassembled WGS sequence"/>
</dbReference>
<dbReference type="RefSeq" id="WP_103984156.1">
    <property type="nucleotide sequence ID" value="NZ_FNVS01000019.1"/>
</dbReference>
<sequence>MRNLLYRYSVVLLTTTLLIACSKVPDGILSEKEMEKVMIDMQLAEAMIGIDYTTYQDDAKKEALYQSVFRKHNISQATYDSSLVWYGKNLDIYMDVYDRVIRNLDKRIADLGDIQSDVAPVTNQDSVNIWPRRPFLTLQPKAVFNGVIFDLEPKERYFSGSTFVLGMNVWGLGKNIKNYPEVRLSAVQGDTILTVNNKILHDGYSETVLKTLPTSKIKRVYGYIRMNNTDSCYYKVYLDSISLMKYNYVMIAPEMKNNSVK</sequence>
<protein>
    <recommendedName>
        <fullName evidence="1">DUF4296 domain-containing protein</fullName>
    </recommendedName>
</protein>
<dbReference type="PROSITE" id="PS51257">
    <property type="entry name" value="PROKAR_LIPOPROTEIN"/>
    <property type="match status" value="1"/>
</dbReference>
<gene>
    <name evidence="2" type="ORF">SAMN05444001_11936</name>
</gene>
<comment type="caution">
    <text evidence="2">The sequence shown here is derived from an EMBL/GenBank/DDBJ whole genome shotgun (WGS) entry which is preliminary data.</text>
</comment>
<evidence type="ECO:0000313" key="2">
    <source>
        <dbReference type="EMBL" id="SEG19291.1"/>
    </source>
</evidence>
<evidence type="ECO:0000259" key="1">
    <source>
        <dbReference type="Pfam" id="PF14129"/>
    </source>
</evidence>
<reference evidence="2 3" key="1">
    <citation type="submission" date="2016-10" db="EMBL/GenBank/DDBJ databases">
        <authorList>
            <person name="Varghese N."/>
            <person name="Submissions S."/>
        </authorList>
    </citation>
    <scope>NUCLEOTIDE SEQUENCE [LARGE SCALE GENOMIC DNA]</scope>
    <source>
        <strain evidence="2 3">DSM 29073</strain>
    </source>
</reference>